<dbReference type="Proteomes" id="UP000244755">
    <property type="component" value="Plasmid unnamed3"/>
</dbReference>
<keyword evidence="1" id="KW-0614">Plasmid</keyword>
<gene>
    <name evidence="1" type="ORF">DA075_35570</name>
</gene>
<dbReference type="AlphaFoldDB" id="A0A2R4WXD9"/>
<reference evidence="1 2" key="1">
    <citation type="submission" date="2018-04" db="EMBL/GenBank/DDBJ databases">
        <title>Methylobacterium sp. PR1016A genome.</title>
        <authorList>
            <person name="Park W."/>
        </authorList>
    </citation>
    <scope>NUCLEOTIDE SEQUENCE [LARGE SCALE GENOMIC DNA]</scope>
    <source>
        <strain evidence="1 2">PR1016A</strain>
        <plasmid evidence="1 2">unnamed3</plasmid>
    </source>
</reference>
<accession>A0A2R4WXD9</accession>
<name>A0A2R4WXD9_9HYPH</name>
<geneLocation type="plasmid" evidence="1 2">
    <name>unnamed3</name>
</geneLocation>
<sequence>MAREMPDAMWRRVEAITAKAPPKPEFGSPCNGCGFCCAAEPCGIARRFIPGCGEEGPCPAMEFEGGRFWCGMVRRPGHYLGLPACGDEEMGAMIGESLGTGKGCCADVG</sequence>
<evidence type="ECO:0000313" key="2">
    <source>
        <dbReference type="Proteomes" id="UP000244755"/>
    </source>
</evidence>
<dbReference type="EMBL" id="CP028847">
    <property type="protein sequence ID" value="AWB26192.1"/>
    <property type="molecule type" value="Genomic_DNA"/>
</dbReference>
<proteinExistence type="predicted"/>
<evidence type="ECO:0000313" key="1">
    <source>
        <dbReference type="EMBL" id="AWB26192.1"/>
    </source>
</evidence>
<protein>
    <submittedName>
        <fullName evidence="1">Uncharacterized protein</fullName>
    </submittedName>
</protein>
<dbReference type="KEGG" id="mee:DA075_35570"/>
<organism evidence="1 2">
    <name type="scientific">Methylobacterium currus</name>
    <dbReference type="NCBI Taxonomy" id="2051553"/>
    <lineage>
        <taxon>Bacteria</taxon>
        <taxon>Pseudomonadati</taxon>
        <taxon>Pseudomonadota</taxon>
        <taxon>Alphaproteobacteria</taxon>
        <taxon>Hyphomicrobiales</taxon>
        <taxon>Methylobacteriaceae</taxon>
        <taxon>Methylobacterium</taxon>
    </lineage>
</organism>
<keyword evidence="2" id="KW-1185">Reference proteome</keyword>